<dbReference type="GeneID" id="26628592"/>
<evidence type="ECO:0000259" key="1">
    <source>
        <dbReference type="Pfam" id="PF08410"/>
    </source>
</evidence>
<dbReference type="Proteomes" id="UP000202888">
    <property type="component" value="Segment"/>
</dbReference>
<dbReference type="Pfam" id="PF08410">
    <property type="entry name" value="DUF1737"/>
    <property type="match status" value="1"/>
</dbReference>
<organism evidence="2 3">
    <name type="scientific">Vibrio phage ValKK3</name>
    <dbReference type="NCBI Taxonomy" id="1610855"/>
    <lineage>
        <taxon>Viruses</taxon>
        <taxon>Duplodnaviria</taxon>
        <taxon>Heunggongvirae</taxon>
        <taxon>Uroviricota</taxon>
        <taxon>Caudoviricetes</taxon>
        <taxon>Pantevenvirales</taxon>
        <taxon>Straboviridae</taxon>
        <taxon>Schizotequatrovirus</taxon>
        <taxon>Schizotequatrovirus valkk3</taxon>
    </lineage>
</organism>
<keyword evidence="3" id="KW-1185">Reference proteome</keyword>
<dbReference type="RefSeq" id="YP_009201369.1">
    <property type="nucleotide sequence ID" value="NC_028829.1"/>
</dbReference>
<evidence type="ECO:0000313" key="3">
    <source>
        <dbReference type="Proteomes" id="UP000202888"/>
    </source>
</evidence>
<proteinExistence type="predicted"/>
<evidence type="ECO:0000313" key="2">
    <source>
        <dbReference type="EMBL" id="AJT61107.1"/>
    </source>
</evidence>
<dbReference type="InterPro" id="IPR013619">
    <property type="entry name" value="DUF1737"/>
</dbReference>
<dbReference type="EMBL" id="KP671755">
    <property type="protein sequence ID" value="AJT61107.1"/>
    <property type="molecule type" value="Genomic_DNA"/>
</dbReference>
<accession>A0A0D4DBS4</accession>
<reference evidence="2 3" key="1">
    <citation type="journal article" date="2016" name="Genom Data">
        <title>Complete genome sequence of a giant Vibrio phage ValKK3 infecting Vibrio alginolyticus.</title>
        <authorList>
            <person name="Lal T.M."/>
            <person name="Sano M."/>
            <person name="Hatai K."/>
            <person name="Ransangan J."/>
        </authorList>
    </citation>
    <scope>NUCLEOTIDE SEQUENCE [LARGE SCALE GENOMIC DNA]</scope>
</reference>
<dbReference type="OrthoDB" id="41475at10239"/>
<feature type="domain" description="DUF1737" evidence="1">
    <location>
        <begin position="7"/>
        <end position="38"/>
    </location>
</feature>
<dbReference type="KEGG" id="vg:26628592"/>
<name>A0A0D4DBS4_9CAUD</name>
<protein>
    <recommendedName>
        <fullName evidence="1">DUF1737 domain-containing protein</fullName>
    </recommendedName>
</protein>
<sequence>MQTDYIKYKVVHGNNSRTFEEEVQKLLNEGWELHGSLQVDGFYLYQSLIKKGLD</sequence>